<dbReference type="CDD" id="cd03255">
    <property type="entry name" value="ABC_MJ0796_LolCDE_FtsE"/>
    <property type="match status" value="1"/>
</dbReference>
<accession>B3QRR4</accession>
<keyword evidence="1" id="KW-0813">Transport</keyword>
<comment type="similarity">
    <text evidence="4">Belongs to the ABC transporter superfamily. Macrolide exporter (TC 3.A.1.122) family.</text>
</comment>
<proteinExistence type="inferred from homology"/>
<dbReference type="PANTHER" id="PTHR24220:SF86">
    <property type="entry name" value="ABC TRANSPORTER ABCH.1"/>
    <property type="match status" value="1"/>
</dbReference>
<dbReference type="GO" id="GO:0022857">
    <property type="term" value="F:transmembrane transporter activity"/>
    <property type="evidence" value="ECO:0007669"/>
    <property type="project" value="TreeGrafter"/>
</dbReference>
<evidence type="ECO:0000313" key="7">
    <source>
        <dbReference type="Proteomes" id="UP000001208"/>
    </source>
</evidence>
<dbReference type="PANTHER" id="PTHR24220">
    <property type="entry name" value="IMPORT ATP-BINDING PROTEIN"/>
    <property type="match status" value="1"/>
</dbReference>
<keyword evidence="3" id="KW-0067">ATP-binding</keyword>
<dbReference type="InterPro" id="IPR027417">
    <property type="entry name" value="P-loop_NTPase"/>
</dbReference>
<dbReference type="GO" id="GO:0016887">
    <property type="term" value="F:ATP hydrolysis activity"/>
    <property type="evidence" value="ECO:0007669"/>
    <property type="project" value="InterPro"/>
</dbReference>
<evidence type="ECO:0000259" key="5">
    <source>
        <dbReference type="PROSITE" id="PS50893"/>
    </source>
</evidence>
<dbReference type="HOGENOM" id="CLU_000604_1_22_10"/>
<dbReference type="GO" id="GO:0005886">
    <property type="term" value="C:plasma membrane"/>
    <property type="evidence" value="ECO:0007669"/>
    <property type="project" value="TreeGrafter"/>
</dbReference>
<dbReference type="OrthoDB" id="9769100at2"/>
<dbReference type="SMART" id="SM00382">
    <property type="entry name" value="AAA"/>
    <property type="match status" value="1"/>
</dbReference>
<sequence length="248" mass="27018">MQANTKIPEKKYPLLIEAQNVNKVYNLEAAPIKALHNVSFSIQEGSFVSVVGKSGSGKSTLLNLIAGMDKPTSGEMVAAGKLISKMTSHELAAYRRTAIGMIFQSFNLINSMTALQNVAMPLLFSGETEANRNRRAAQLLESVGLESRAKHRPTELSGGEQQRVAIARALVNDPFFLLADEPTGNLDSKTSEDISALLKRIHSQEGRTVIMITHDLQLARKLSTRVLTLKDGEIISDETVAQEACLTK</sequence>
<dbReference type="InterPro" id="IPR017871">
    <property type="entry name" value="ABC_transporter-like_CS"/>
</dbReference>
<reference evidence="6 7" key="1">
    <citation type="submission" date="2008-06" db="EMBL/GenBank/DDBJ databases">
        <title>Complete sequence of Chloroherpeton thalassium ATCC 35110.</title>
        <authorList>
            <consortium name="US DOE Joint Genome Institute"/>
            <person name="Lucas S."/>
            <person name="Copeland A."/>
            <person name="Lapidus A."/>
            <person name="Glavina del Rio T."/>
            <person name="Dalin E."/>
            <person name="Tice H."/>
            <person name="Bruce D."/>
            <person name="Goodwin L."/>
            <person name="Pitluck S."/>
            <person name="Schmutz J."/>
            <person name="Larimer F."/>
            <person name="Land M."/>
            <person name="Hauser L."/>
            <person name="Kyrpides N."/>
            <person name="Mikhailova N."/>
            <person name="Liu Z."/>
            <person name="Li T."/>
            <person name="Zhao F."/>
            <person name="Overmann J."/>
            <person name="Bryant D.A."/>
            <person name="Richardson P."/>
        </authorList>
    </citation>
    <scope>NUCLEOTIDE SEQUENCE [LARGE SCALE GENOMIC DNA]</scope>
    <source>
        <strain evidence="7">ATCC 35110 / GB-78</strain>
    </source>
</reference>
<evidence type="ECO:0000256" key="2">
    <source>
        <dbReference type="ARBA" id="ARBA00022741"/>
    </source>
</evidence>
<organism evidence="6 7">
    <name type="scientific">Chloroherpeton thalassium (strain ATCC 35110 / GB-78)</name>
    <dbReference type="NCBI Taxonomy" id="517418"/>
    <lineage>
        <taxon>Bacteria</taxon>
        <taxon>Pseudomonadati</taxon>
        <taxon>Chlorobiota</taxon>
        <taxon>Chlorobiia</taxon>
        <taxon>Chlorobiales</taxon>
        <taxon>Chloroherpetonaceae</taxon>
        <taxon>Chloroherpeton</taxon>
    </lineage>
</organism>
<keyword evidence="2" id="KW-0547">Nucleotide-binding</keyword>
<dbReference type="InterPro" id="IPR017911">
    <property type="entry name" value="MacB-like_ATP-bd"/>
</dbReference>
<dbReference type="RefSeq" id="WP_012499951.1">
    <property type="nucleotide sequence ID" value="NC_011026.1"/>
</dbReference>
<evidence type="ECO:0000256" key="3">
    <source>
        <dbReference type="ARBA" id="ARBA00022840"/>
    </source>
</evidence>
<dbReference type="InterPro" id="IPR015854">
    <property type="entry name" value="ABC_transpr_LolD-like"/>
</dbReference>
<dbReference type="InterPro" id="IPR003593">
    <property type="entry name" value="AAA+_ATPase"/>
</dbReference>
<dbReference type="Gene3D" id="3.40.50.300">
    <property type="entry name" value="P-loop containing nucleotide triphosphate hydrolases"/>
    <property type="match status" value="1"/>
</dbReference>
<evidence type="ECO:0000256" key="1">
    <source>
        <dbReference type="ARBA" id="ARBA00022448"/>
    </source>
</evidence>
<protein>
    <submittedName>
        <fullName evidence="6">ABC transporter-related protein</fullName>
    </submittedName>
</protein>
<gene>
    <name evidence="6" type="ordered locus">Ctha_1404</name>
</gene>
<dbReference type="SUPFAM" id="SSF52540">
    <property type="entry name" value="P-loop containing nucleoside triphosphate hydrolases"/>
    <property type="match status" value="1"/>
</dbReference>
<evidence type="ECO:0000256" key="4">
    <source>
        <dbReference type="ARBA" id="ARBA00038388"/>
    </source>
</evidence>
<dbReference type="GO" id="GO:0098796">
    <property type="term" value="C:membrane protein complex"/>
    <property type="evidence" value="ECO:0007669"/>
    <property type="project" value="UniProtKB-ARBA"/>
</dbReference>
<dbReference type="GO" id="GO:0005524">
    <property type="term" value="F:ATP binding"/>
    <property type="evidence" value="ECO:0007669"/>
    <property type="project" value="UniProtKB-KW"/>
</dbReference>
<dbReference type="FunFam" id="3.40.50.300:FF:000032">
    <property type="entry name" value="Export ABC transporter ATP-binding protein"/>
    <property type="match status" value="1"/>
</dbReference>
<dbReference type="eggNOG" id="COG1136">
    <property type="taxonomic scope" value="Bacteria"/>
</dbReference>
<dbReference type="PROSITE" id="PS00211">
    <property type="entry name" value="ABC_TRANSPORTER_1"/>
    <property type="match status" value="1"/>
</dbReference>
<dbReference type="Pfam" id="PF00005">
    <property type="entry name" value="ABC_tran"/>
    <property type="match status" value="1"/>
</dbReference>
<dbReference type="STRING" id="517418.Ctha_1404"/>
<dbReference type="PROSITE" id="PS50893">
    <property type="entry name" value="ABC_TRANSPORTER_2"/>
    <property type="match status" value="1"/>
</dbReference>
<feature type="domain" description="ABC transporter" evidence="5">
    <location>
        <begin position="16"/>
        <end position="247"/>
    </location>
</feature>
<keyword evidence="7" id="KW-1185">Reference proteome</keyword>
<dbReference type="Proteomes" id="UP000001208">
    <property type="component" value="Chromosome"/>
</dbReference>
<dbReference type="AlphaFoldDB" id="B3QRR4"/>
<dbReference type="KEGG" id="cts:Ctha_1404"/>
<name>B3QRR4_CHLT3</name>
<dbReference type="EMBL" id="CP001100">
    <property type="protein sequence ID" value="ACF13867.1"/>
    <property type="molecule type" value="Genomic_DNA"/>
</dbReference>
<dbReference type="InterPro" id="IPR003439">
    <property type="entry name" value="ABC_transporter-like_ATP-bd"/>
</dbReference>
<evidence type="ECO:0000313" key="6">
    <source>
        <dbReference type="EMBL" id="ACF13867.1"/>
    </source>
</evidence>